<dbReference type="AlphaFoldDB" id="A0AAD3XJ79"/>
<feature type="compositionally biased region" description="Low complexity" evidence="1">
    <location>
        <begin position="64"/>
        <end position="74"/>
    </location>
</feature>
<reference evidence="2" key="1">
    <citation type="submission" date="2023-05" db="EMBL/GenBank/DDBJ databases">
        <title>Nepenthes gracilis genome sequencing.</title>
        <authorList>
            <person name="Fukushima K."/>
        </authorList>
    </citation>
    <scope>NUCLEOTIDE SEQUENCE</scope>
    <source>
        <strain evidence="2">SING2019-196</strain>
    </source>
</reference>
<evidence type="ECO:0000313" key="2">
    <source>
        <dbReference type="EMBL" id="GMH06539.1"/>
    </source>
</evidence>
<protein>
    <submittedName>
        <fullName evidence="2">Uncharacterized protein</fullName>
    </submittedName>
</protein>
<keyword evidence="3" id="KW-1185">Reference proteome</keyword>
<dbReference type="Proteomes" id="UP001279734">
    <property type="component" value="Unassembled WGS sequence"/>
</dbReference>
<accession>A0AAD3XJ79</accession>
<comment type="caution">
    <text evidence="2">The sequence shown here is derived from an EMBL/GenBank/DDBJ whole genome shotgun (WGS) entry which is preliminary data.</text>
</comment>
<evidence type="ECO:0000256" key="1">
    <source>
        <dbReference type="SAM" id="MobiDB-lite"/>
    </source>
</evidence>
<gene>
    <name evidence="2" type="ORF">Nepgr_008379</name>
</gene>
<feature type="region of interest" description="Disordered" evidence="1">
    <location>
        <begin position="37"/>
        <end position="74"/>
    </location>
</feature>
<evidence type="ECO:0000313" key="3">
    <source>
        <dbReference type="Proteomes" id="UP001279734"/>
    </source>
</evidence>
<proteinExistence type="predicted"/>
<feature type="compositionally biased region" description="Pro residues" evidence="1">
    <location>
        <begin position="42"/>
        <end position="61"/>
    </location>
</feature>
<organism evidence="2 3">
    <name type="scientific">Nepenthes gracilis</name>
    <name type="common">Slender pitcher plant</name>
    <dbReference type="NCBI Taxonomy" id="150966"/>
    <lineage>
        <taxon>Eukaryota</taxon>
        <taxon>Viridiplantae</taxon>
        <taxon>Streptophyta</taxon>
        <taxon>Embryophyta</taxon>
        <taxon>Tracheophyta</taxon>
        <taxon>Spermatophyta</taxon>
        <taxon>Magnoliopsida</taxon>
        <taxon>eudicotyledons</taxon>
        <taxon>Gunneridae</taxon>
        <taxon>Pentapetalae</taxon>
        <taxon>Caryophyllales</taxon>
        <taxon>Nepenthaceae</taxon>
        <taxon>Nepenthes</taxon>
    </lineage>
</organism>
<sequence>MSSSLAFLGSAPRTDQDAPCLRLGHVIPSLWLGATAARRSTPPAPPLVPPAHSAPPPPPRPARLRPVPAALRCH</sequence>
<dbReference type="EMBL" id="BSYO01000006">
    <property type="protein sequence ID" value="GMH06539.1"/>
    <property type="molecule type" value="Genomic_DNA"/>
</dbReference>
<name>A0AAD3XJ79_NEPGR</name>